<dbReference type="InterPro" id="IPR000182">
    <property type="entry name" value="GNAT_dom"/>
</dbReference>
<feature type="domain" description="N-acetyltransferase" evidence="3">
    <location>
        <begin position="1"/>
        <end position="139"/>
    </location>
</feature>
<keyword evidence="1 4" id="KW-0808">Transferase</keyword>
<reference evidence="4 5" key="1">
    <citation type="submission" date="2023-02" db="EMBL/GenBank/DDBJ databases">
        <title>Genome sequence of Sphingobacterium sp. KACC 22765.</title>
        <authorList>
            <person name="Kim S."/>
            <person name="Heo J."/>
            <person name="Kwon S.-W."/>
        </authorList>
    </citation>
    <scope>NUCLEOTIDE SEQUENCE [LARGE SCALE GENOMIC DNA]</scope>
    <source>
        <strain evidence="4 5">KACC 22765</strain>
    </source>
</reference>
<dbReference type="EC" id="2.3.1.-" evidence="4"/>
<dbReference type="CDD" id="cd04301">
    <property type="entry name" value="NAT_SF"/>
    <property type="match status" value="1"/>
</dbReference>
<dbReference type="PROSITE" id="PS51186">
    <property type="entry name" value="GNAT"/>
    <property type="match status" value="1"/>
</dbReference>
<dbReference type="RefSeq" id="WP_274265700.1">
    <property type="nucleotide sequence ID" value="NZ_CP117880.1"/>
</dbReference>
<dbReference type="PANTHER" id="PTHR43800:SF1">
    <property type="entry name" value="PEPTIDYL-LYSINE N-ACETYLTRANSFERASE YJAB"/>
    <property type="match status" value="1"/>
</dbReference>
<evidence type="ECO:0000256" key="2">
    <source>
        <dbReference type="ARBA" id="ARBA00023315"/>
    </source>
</evidence>
<dbReference type="SUPFAM" id="SSF55729">
    <property type="entry name" value="Acyl-CoA N-acyltransferases (Nat)"/>
    <property type="match status" value="1"/>
</dbReference>
<accession>A0ABY7WDK8</accession>
<sequence length="143" mass="16607">MIIQIKDAEYPRLMEIWEASVRATHTFLSEIDFQYYKTLIPTYFKQVLLIGYEKDNSLIGFAGIAMHNLEMLFIDANFRGIGVGKILLTYGVENFGVTNVDVNEQNVQAVEFYKHMGFETYMRTDVDDHGKNYPILKMRLGTY</sequence>
<dbReference type="PANTHER" id="PTHR43800">
    <property type="entry name" value="PEPTIDYL-LYSINE N-ACETYLTRANSFERASE YJAB"/>
    <property type="match status" value="1"/>
</dbReference>
<evidence type="ECO:0000256" key="1">
    <source>
        <dbReference type="ARBA" id="ARBA00022679"/>
    </source>
</evidence>
<dbReference type="Proteomes" id="UP001221558">
    <property type="component" value="Chromosome"/>
</dbReference>
<dbReference type="EMBL" id="CP117880">
    <property type="protein sequence ID" value="WDF66960.1"/>
    <property type="molecule type" value="Genomic_DNA"/>
</dbReference>
<name>A0ABY7WDK8_9SPHI</name>
<gene>
    <name evidence="4" type="ORF">PQ465_11645</name>
</gene>
<evidence type="ECO:0000259" key="3">
    <source>
        <dbReference type="PROSITE" id="PS51186"/>
    </source>
</evidence>
<evidence type="ECO:0000313" key="5">
    <source>
        <dbReference type="Proteomes" id="UP001221558"/>
    </source>
</evidence>
<evidence type="ECO:0000313" key="4">
    <source>
        <dbReference type="EMBL" id="WDF66960.1"/>
    </source>
</evidence>
<keyword evidence="5" id="KW-1185">Reference proteome</keyword>
<organism evidence="4 5">
    <name type="scientific">Sphingobacterium oryzagri</name>
    <dbReference type="NCBI Taxonomy" id="3025669"/>
    <lineage>
        <taxon>Bacteria</taxon>
        <taxon>Pseudomonadati</taxon>
        <taxon>Bacteroidota</taxon>
        <taxon>Sphingobacteriia</taxon>
        <taxon>Sphingobacteriales</taxon>
        <taxon>Sphingobacteriaceae</taxon>
        <taxon>Sphingobacterium</taxon>
    </lineage>
</organism>
<dbReference type="Gene3D" id="3.40.630.30">
    <property type="match status" value="1"/>
</dbReference>
<dbReference type="Pfam" id="PF13673">
    <property type="entry name" value="Acetyltransf_10"/>
    <property type="match status" value="1"/>
</dbReference>
<proteinExistence type="predicted"/>
<dbReference type="GO" id="GO:0016746">
    <property type="term" value="F:acyltransferase activity"/>
    <property type="evidence" value="ECO:0007669"/>
    <property type="project" value="UniProtKB-KW"/>
</dbReference>
<keyword evidence="2 4" id="KW-0012">Acyltransferase</keyword>
<protein>
    <submittedName>
        <fullName evidence="4">GNAT family N-acetyltransferase</fullName>
        <ecNumber evidence="4">2.3.1.-</ecNumber>
    </submittedName>
</protein>
<dbReference type="InterPro" id="IPR016181">
    <property type="entry name" value="Acyl_CoA_acyltransferase"/>
</dbReference>